<dbReference type="InterPro" id="IPR036396">
    <property type="entry name" value="Cyt_P450_sf"/>
</dbReference>
<protein>
    <submittedName>
        <fullName evidence="2">Cytochrome P450</fullName>
    </submittedName>
</protein>
<reference evidence="2 3" key="1">
    <citation type="journal article" date="2016" name="Nat. Commun.">
        <title>Microbial interactions lead to rapid micro-scale successions on model marine particles.</title>
        <authorList>
            <person name="Datta M.S."/>
            <person name="Sliwerska E."/>
            <person name="Gore J."/>
            <person name="Polz M.F."/>
            <person name="Cordero O.X."/>
        </authorList>
    </citation>
    <scope>NUCLEOTIDE SEQUENCE [LARGE SCALE GENOMIC DNA]</scope>
    <source>
        <strain evidence="2 3">4G03</strain>
    </source>
</reference>
<name>A0A2G1BNY6_9FLAO</name>
<dbReference type="Proteomes" id="UP000222163">
    <property type="component" value="Unassembled WGS sequence"/>
</dbReference>
<dbReference type="AlphaFoldDB" id="A0A2G1BNY6"/>
<dbReference type="PRINTS" id="PR00359">
    <property type="entry name" value="BP450"/>
</dbReference>
<evidence type="ECO:0000256" key="1">
    <source>
        <dbReference type="ARBA" id="ARBA00010617"/>
    </source>
</evidence>
<dbReference type="Gene3D" id="1.10.630.10">
    <property type="entry name" value="Cytochrome P450"/>
    <property type="match status" value="1"/>
</dbReference>
<evidence type="ECO:0000313" key="3">
    <source>
        <dbReference type="Proteomes" id="UP000222163"/>
    </source>
</evidence>
<dbReference type="GO" id="GO:0004497">
    <property type="term" value="F:monooxygenase activity"/>
    <property type="evidence" value="ECO:0007669"/>
    <property type="project" value="InterPro"/>
</dbReference>
<dbReference type="InterPro" id="IPR002397">
    <property type="entry name" value="Cyt_P450_B"/>
</dbReference>
<dbReference type="PANTHER" id="PTHR46696">
    <property type="entry name" value="P450, PUTATIVE (EUROFUNG)-RELATED"/>
    <property type="match status" value="1"/>
</dbReference>
<comment type="similarity">
    <text evidence="1">Belongs to the cytochrome P450 family.</text>
</comment>
<dbReference type="GO" id="GO:0016705">
    <property type="term" value="F:oxidoreductase activity, acting on paired donors, with incorporation or reduction of molecular oxygen"/>
    <property type="evidence" value="ECO:0007669"/>
    <property type="project" value="InterPro"/>
</dbReference>
<dbReference type="GO" id="GO:0005506">
    <property type="term" value="F:iron ion binding"/>
    <property type="evidence" value="ECO:0007669"/>
    <property type="project" value="InterPro"/>
</dbReference>
<sequence>PLLAIASLLGIPPQDRHQIFAWINAVLDYADRQLGETSQTSAQAMQQFMAYGHRFVEARRQAPGEDVISLAVTGELNDGLGRLSAVEQWMGFNFVMGAGR</sequence>
<proteinExistence type="inferred from homology"/>
<dbReference type="SUPFAM" id="SSF48264">
    <property type="entry name" value="Cytochrome P450"/>
    <property type="match status" value="1"/>
</dbReference>
<accession>A0A2G1BNY6</accession>
<evidence type="ECO:0000313" key="2">
    <source>
        <dbReference type="EMBL" id="PHN95771.1"/>
    </source>
</evidence>
<feature type="non-terminal residue" evidence="2">
    <location>
        <position position="100"/>
    </location>
</feature>
<dbReference type="PANTHER" id="PTHR46696:SF6">
    <property type="entry name" value="P450, PUTATIVE (EUROFUNG)-RELATED"/>
    <property type="match status" value="1"/>
</dbReference>
<gene>
    <name evidence="2" type="ORF">CSC81_18760</name>
</gene>
<dbReference type="EMBL" id="PDUU01001101">
    <property type="protein sequence ID" value="PHN95771.1"/>
    <property type="molecule type" value="Genomic_DNA"/>
</dbReference>
<organism evidence="2 3">
    <name type="scientific">Tenacibaculum discolor</name>
    <dbReference type="NCBI Taxonomy" id="361581"/>
    <lineage>
        <taxon>Bacteria</taxon>
        <taxon>Pseudomonadati</taxon>
        <taxon>Bacteroidota</taxon>
        <taxon>Flavobacteriia</taxon>
        <taxon>Flavobacteriales</taxon>
        <taxon>Flavobacteriaceae</taxon>
        <taxon>Tenacibaculum</taxon>
    </lineage>
</organism>
<comment type="caution">
    <text evidence="2">The sequence shown here is derived from an EMBL/GenBank/DDBJ whole genome shotgun (WGS) entry which is preliminary data.</text>
</comment>
<dbReference type="GO" id="GO:0020037">
    <property type="term" value="F:heme binding"/>
    <property type="evidence" value="ECO:0007669"/>
    <property type="project" value="InterPro"/>
</dbReference>
<feature type="non-terminal residue" evidence="2">
    <location>
        <position position="1"/>
    </location>
</feature>